<accession>A0A4V0YY78</accession>
<name>A0A4V0YY78_KTERU</name>
<sequence>MKFNHFAVITTEMKSAIAFFRDIMELPVSGDEGYAEVDAGGFVFSLMPNALVPLTGQPQGIILQFELEDVASRAERIQQRGGKLLYGPRVTDWGTESVFVAGPAGLVIELYRWRQDQTH</sequence>
<reference evidence="2 3" key="1">
    <citation type="submission" date="2019-01" db="EMBL/GenBank/DDBJ databases">
        <title>Ktedonosporobacter rubrisoli SCAWS-G2.</title>
        <authorList>
            <person name="Huang Y."/>
            <person name="Yan B."/>
        </authorList>
    </citation>
    <scope>NUCLEOTIDE SEQUENCE [LARGE SCALE GENOMIC DNA]</scope>
    <source>
        <strain evidence="2 3">SCAWS-G2</strain>
    </source>
</reference>
<dbReference type="PROSITE" id="PS51819">
    <property type="entry name" value="VOC"/>
    <property type="match status" value="1"/>
</dbReference>
<dbReference type="InterPro" id="IPR004360">
    <property type="entry name" value="Glyas_Fos-R_dOase_dom"/>
</dbReference>
<dbReference type="Pfam" id="PF00903">
    <property type="entry name" value="Glyoxalase"/>
    <property type="match status" value="1"/>
</dbReference>
<evidence type="ECO:0000313" key="2">
    <source>
        <dbReference type="EMBL" id="QBD75271.1"/>
    </source>
</evidence>
<dbReference type="Gene3D" id="3.10.180.10">
    <property type="entry name" value="2,3-Dihydroxybiphenyl 1,2-Dioxygenase, domain 1"/>
    <property type="match status" value="1"/>
</dbReference>
<protein>
    <submittedName>
        <fullName evidence="2">VOC family protein</fullName>
    </submittedName>
</protein>
<dbReference type="OrthoDB" id="9796521at2"/>
<evidence type="ECO:0000313" key="3">
    <source>
        <dbReference type="Proteomes" id="UP000290365"/>
    </source>
</evidence>
<dbReference type="AlphaFoldDB" id="A0A4V0YY78"/>
<keyword evidence="3" id="KW-1185">Reference proteome</keyword>
<proteinExistence type="predicted"/>
<dbReference type="SUPFAM" id="SSF54593">
    <property type="entry name" value="Glyoxalase/Bleomycin resistance protein/Dihydroxybiphenyl dioxygenase"/>
    <property type="match status" value="1"/>
</dbReference>
<evidence type="ECO:0000259" key="1">
    <source>
        <dbReference type="PROSITE" id="PS51819"/>
    </source>
</evidence>
<feature type="domain" description="VOC" evidence="1">
    <location>
        <begin position="2"/>
        <end position="113"/>
    </location>
</feature>
<organism evidence="2 3">
    <name type="scientific">Ktedonosporobacter rubrisoli</name>
    <dbReference type="NCBI Taxonomy" id="2509675"/>
    <lineage>
        <taxon>Bacteria</taxon>
        <taxon>Bacillati</taxon>
        <taxon>Chloroflexota</taxon>
        <taxon>Ktedonobacteria</taxon>
        <taxon>Ktedonobacterales</taxon>
        <taxon>Ktedonosporobacteraceae</taxon>
        <taxon>Ktedonosporobacter</taxon>
    </lineage>
</organism>
<dbReference type="InterPro" id="IPR037523">
    <property type="entry name" value="VOC_core"/>
</dbReference>
<dbReference type="EMBL" id="CP035758">
    <property type="protein sequence ID" value="QBD75271.1"/>
    <property type="molecule type" value="Genomic_DNA"/>
</dbReference>
<dbReference type="InterPro" id="IPR029068">
    <property type="entry name" value="Glyas_Bleomycin-R_OHBP_Dase"/>
</dbReference>
<dbReference type="KEGG" id="kbs:EPA93_04370"/>
<dbReference type="Proteomes" id="UP000290365">
    <property type="component" value="Chromosome"/>
</dbReference>
<dbReference type="RefSeq" id="WP_129885870.1">
    <property type="nucleotide sequence ID" value="NZ_CP035758.1"/>
</dbReference>
<gene>
    <name evidence="2" type="ORF">EPA93_04370</name>
</gene>